<dbReference type="OrthoDB" id="4095743at2759"/>
<organism evidence="2 3">
    <name type="scientific">Trichomonascus ciferrii</name>
    <dbReference type="NCBI Taxonomy" id="44093"/>
    <lineage>
        <taxon>Eukaryota</taxon>
        <taxon>Fungi</taxon>
        <taxon>Dikarya</taxon>
        <taxon>Ascomycota</taxon>
        <taxon>Saccharomycotina</taxon>
        <taxon>Dipodascomycetes</taxon>
        <taxon>Dipodascales</taxon>
        <taxon>Trichomonascaceae</taxon>
        <taxon>Trichomonascus</taxon>
        <taxon>Trichomonascus ciferrii complex</taxon>
    </lineage>
</organism>
<accession>A0A642V7C8</accession>
<evidence type="ECO:0000259" key="1">
    <source>
        <dbReference type="Pfam" id="PF05205"/>
    </source>
</evidence>
<protein>
    <recommendedName>
        <fullName evidence="1">BOD1/SHG1 domain-containing protein</fullName>
    </recommendedName>
</protein>
<dbReference type="AlphaFoldDB" id="A0A642V7C8"/>
<reference evidence="2" key="1">
    <citation type="journal article" date="2019" name="G3 (Bethesda)">
        <title>Genome Assemblies of Two Rare Opportunistic Yeast Pathogens: Diutina rugosa (syn. Candida rugosa) and Trichomonascus ciferrii (syn. Candida ciferrii).</title>
        <authorList>
            <person name="Mixao V."/>
            <person name="Saus E."/>
            <person name="Hansen A.P."/>
            <person name="Lass-Florl C."/>
            <person name="Gabaldon T."/>
        </authorList>
    </citation>
    <scope>NUCLEOTIDE SEQUENCE</scope>
    <source>
        <strain evidence="2">CBS 4856</strain>
    </source>
</reference>
<evidence type="ECO:0000313" key="3">
    <source>
        <dbReference type="Proteomes" id="UP000761534"/>
    </source>
</evidence>
<proteinExistence type="predicted"/>
<dbReference type="InterPro" id="IPR055264">
    <property type="entry name" value="BOD1/SHG1_dom"/>
</dbReference>
<gene>
    <name evidence="2" type="ORF">TRICI_002157</name>
</gene>
<sequence>MESGSGTKNNRKTPEELVSQFKREGMLDQLRKSLYKDLTASDFIRDTVDEEVKKSPRLLESDRRKAASHIESVISRKSDKDVYKAISDYIDNQTIKSEDLQRMIRHSLTKNEEEP</sequence>
<dbReference type="VEuPathDB" id="FungiDB:TRICI_002157"/>
<dbReference type="Proteomes" id="UP000761534">
    <property type="component" value="Unassembled WGS sequence"/>
</dbReference>
<evidence type="ECO:0000313" key="2">
    <source>
        <dbReference type="EMBL" id="KAA8915714.1"/>
    </source>
</evidence>
<keyword evidence="3" id="KW-1185">Reference proteome</keyword>
<feature type="domain" description="BOD1/SHG1" evidence="1">
    <location>
        <begin position="16"/>
        <end position="105"/>
    </location>
</feature>
<dbReference type="EMBL" id="SWFS01000149">
    <property type="protein sequence ID" value="KAA8915714.1"/>
    <property type="molecule type" value="Genomic_DNA"/>
</dbReference>
<dbReference type="Pfam" id="PF05205">
    <property type="entry name" value="COMPASS-Shg1"/>
    <property type="match status" value="1"/>
</dbReference>
<name>A0A642V7C8_9ASCO</name>
<comment type="caution">
    <text evidence="2">The sequence shown here is derived from an EMBL/GenBank/DDBJ whole genome shotgun (WGS) entry which is preliminary data.</text>
</comment>